<sequence>MLLETEMLLFDSDSDDELIILVAFAAMQEQERLNSERRSRSRSSRPRRKRPRPHHVIEEPPPMPSSSAETSLSQVSTARKTRGRSPNLLKNEDVSDSLVHYDADQESEPSSDPNVVQIN</sequence>
<feature type="compositionally biased region" description="Basic residues" evidence="1">
    <location>
        <begin position="39"/>
        <end position="54"/>
    </location>
</feature>
<feature type="compositionally biased region" description="Polar residues" evidence="1">
    <location>
        <begin position="110"/>
        <end position="119"/>
    </location>
</feature>
<evidence type="ECO:0000256" key="1">
    <source>
        <dbReference type="SAM" id="MobiDB-lite"/>
    </source>
</evidence>
<name>A0A2N9GUE6_FAGSY</name>
<reference evidence="2" key="1">
    <citation type="submission" date="2018-02" db="EMBL/GenBank/DDBJ databases">
        <authorList>
            <person name="Cohen D.B."/>
            <person name="Kent A.D."/>
        </authorList>
    </citation>
    <scope>NUCLEOTIDE SEQUENCE</scope>
</reference>
<feature type="region of interest" description="Disordered" evidence="1">
    <location>
        <begin position="30"/>
        <end position="119"/>
    </location>
</feature>
<organism evidence="2">
    <name type="scientific">Fagus sylvatica</name>
    <name type="common">Beechnut</name>
    <dbReference type="NCBI Taxonomy" id="28930"/>
    <lineage>
        <taxon>Eukaryota</taxon>
        <taxon>Viridiplantae</taxon>
        <taxon>Streptophyta</taxon>
        <taxon>Embryophyta</taxon>
        <taxon>Tracheophyta</taxon>
        <taxon>Spermatophyta</taxon>
        <taxon>Magnoliopsida</taxon>
        <taxon>eudicotyledons</taxon>
        <taxon>Gunneridae</taxon>
        <taxon>Pentapetalae</taxon>
        <taxon>rosids</taxon>
        <taxon>fabids</taxon>
        <taxon>Fagales</taxon>
        <taxon>Fagaceae</taxon>
        <taxon>Fagus</taxon>
    </lineage>
</organism>
<dbReference type="EMBL" id="OIVN01002390">
    <property type="protein sequence ID" value="SPD03215.1"/>
    <property type="molecule type" value="Genomic_DNA"/>
</dbReference>
<accession>A0A2N9GUE6</accession>
<protein>
    <submittedName>
        <fullName evidence="2">Uncharacterized protein</fullName>
    </submittedName>
</protein>
<evidence type="ECO:0000313" key="2">
    <source>
        <dbReference type="EMBL" id="SPD03215.1"/>
    </source>
</evidence>
<gene>
    <name evidence="2" type="ORF">FSB_LOCUS31097</name>
</gene>
<proteinExistence type="predicted"/>
<dbReference type="AlphaFoldDB" id="A0A2N9GUE6"/>